<dbReference type="GO" id="GO:0005524">
    <property type="term" value="F:ATP binding"/>
    <property type="evidence" value="ECO:0007669"/>
    <property type="project" value="UniProtKB-KW"/>
</dbReference>
<keyword evidence="5 9" id="KW-0067">ATP-binding</keyword>
<reference evidence="11 12" key="1">
    <citation type="submission" date="2022-12" db="EMBL/GenBank/DDBJ databases">
        <title>Metagenome assembled genome from gulf of manar.</title>
        <authorList>
            <person name="Kohli P."/>
            <person name="Pk S."/>
            <person name="Venkata Ramana C."/>
            <person name="Sasikala C."/>
        </authorList>
    </citation>
    <scope>NUCLEOTIDE SEQUENCE [LARGE SCALE GENOMIC DNA]</scope>
    <source>
        <strain evidence="11">JB008</strain>
    </source>
</reference>
<comment type="pathway">
    <text evidence="9">Cofactor biosynthesis; coenzyme A biosynthesis; CoA from (R)-pantothenate: step 4/5.</text>
</comment>
<dbReference type="Pfam" id="PF01467">
    <property type="entry name" value="CTP_transf_like"/>
    <property type="match status" value="1"/>
</dbReference>
<feature type="binding site" evidence="9">
    <location>
        <begin position="9"/>
        <end position="10"/>
    </location>
    <ligand>
        <name>ATP</name>
        <dbReference type="ChEBI" id="CHEBI:30616"/>
    </ligand>
</feature>
<evidence type="ECO:0000256" key="7">
    <source>
        <dbReference type="ARBA" id="ARBA00022993"/>
    </source>
</evidence>
<evidence type="ECO:0000256" key="3">
    <source>
        <dbReference type="ARBA" id="ARBA00022695"/>
    </source>
</evidence>
<keyword evidence="7 9" id="KW-0173">Coenzyme A biosynthesis</keyword>
<evidence type="ECO:0000256" key="1">
    <source>
        <dbReference type="ARBA" id="ARBA00022490"/>
    </source>
</evidence>
<dbReference type="PANTHER" id="PTHR21342">
    <property type="entry name" value="PHOSPHOPANTETHEINE ADENYLYLTRANSFERASE"/>
    <property type="match status" value="1"/>
</dbReference>
<dbReference type="EMBL" id="JAQQAL010000010">
    <property type="protein sequence ID" value="MDC7225839.1"/>
    <property type="molecule type" value="Genomic_DNA"/>
</dbReference>
<sequence>MMKAVFPGSFDPPTNGHLNLIERASRVFDVVEVVIGDNSDKRNLFSVEDRITLLKEITYDIDNVRVGVTDKLIVEYAKEVGASVMLRGVRALTDFGYEFELAMINKSLDPNIEIMFMPTDPKYFVVRSSNVNELARMKGKITGLVPECVEKALREKFG</sequence>
<feature type="domain" description="Cytidyltransferase-like" evidence="10">
    <location>
        <begin position="5"/>
        <end position="132"/>
    </location>
</feature>
<gene>
    <name evidence="9 11" type="primary">coaD</name>
    <name evidence="11" type="ORF">PQJ61_03630</name>
</gene>
<evidence type="ECO:0000256" key="5">
    <source>
        <dbReference type="ARBA" id="ARBA00022840"/>
    </source>
</evidence>
<feature type="binding site" evidence="9">
    <location>
        <begin position="88"/>
        <end position="90"/>
    </location>
    <ligand>
        <name>ATP</name>
        <dbReference type="ChEBI" id="CHEBI:30616"/>
    </ligand>
</feature>
<evidence type="ECO:0000256" key="4">
    <source>
        <dbReference type="ARBA" id="ARBA00022741"/>
    </source>
</evidence>
<dbReference type="HAMAP" id="MF_00151">
    <property type="entry name" value="PPAT_bact"/>
    <property type="match status" value="1"/>
</dbReference>
<comment type="subcellular location">
    <subcellularLocation>
        <location evidence="9">Cytoplasm</location>
    </subcellularLocation>
</comment>
<keyword evidence="3 9" id="KW-0548">Nucleotidyltransferase</keyword>
<dbReference type="GO" id="GO:0004595">
    <property type="term" value="F:pantetheine-phosphate adenylyltransferase activity"/>
    <property type="evidence" value="ECO:0007669"/>
    <property type="project" value="UniProtKB-UniRule"/>
</dbReference>
<accession>A0AAJ1IAV9</accession>
<dbReference type="NCBIfam" id="TIGR00125">
    <property type="entry name" value="cyt_tran_rel"/>
    <property type="match status" value="1"/>
</dbReference>
<dbReference type="PANTHER" id="PTHR21342:SF1">
    <property type="entry name" value="PHOSPHOPANTETHEINE ADENYLYLTRANSFERASE"/>
    <property type="match status" value="1"/>
</dbReference>
<dbReference type="Proteomes" id="UP001221217">
    <property type="component" value="Unassembled WGS sequence"/>
</dbReference>
<dbReference type="CDD" id="cd02163">
    <property type="entry name" value="PPAT"/>
    <property type="match status" value="1"/>
</dbReference>
<dbReference type="InterPro" id="IPR014729">
    <property type="entry name" value="Rossmann-like_a/b/a_fold"/>
</dbReference>
<feature type="binding site" evidence="9">
    <location>
        <position position="9"/>
    </location>
    <ligand>
        <name>substrate</name>
    </ligand>
</feature>
<feature type="binding site" evidence="9">
    <location>
        <position position="17"/>
    </location>
    <ligand>
        <name>ATP</name>
        <dbReference type="ChEBI" id="CHEBI:30616"/>
    </ligand>
</feature>
<dbReference type="EC" id="2.7.7.3" evidence="9"/>
<dbReference type="AlphaFoldDB" id="A0AAJ1IAV9"/>
<feature type="binding site" evidence="9">
    <location>
        <position position="87"/>
    </location>
    <ligand>
        <name>substrate</name>
    </ligand>
</feature>
<keyword evidence="4 9" id="KW-0547">Nucleotide-binding</keyword>
<evidence type="ECO:0000256" key="2">
    <source>
        <dbReference type="ARBA" id="ARBA00022679"/>
    </source>
</evidence>
<keyword evidence="1 9" id="KW-0963">Cytoplasm</keyword>
<proteinExistence type="inferred from homology"/>
<dbReference type="GO" id="GO:0015937">
    <property type="term" value="P:coenzyme A biosynthetic process"/>
    <property type="evidence" value="ECO:0007669"/>
    <property type="project" value="UniProtKB-UniRule"/>
</dbReference>
<feature type="binding site" evidence="9">
    <location>
        <position position="41"/>
    </location>
    <ligand>
        <name>substrate</name>
    </ligand>
</feature>
<feature type="binding site" evidence="9">
    <location>
        <begin position="123"/>
        <end position="129"/>
    </location>
    <ligand>
        <name>ATP</name>
        <dbReference type="ChEBI" id="CHEBI:30616"/>
    </ligand>
</feature>
<feature type="binding site" evidence="9">
    <location>
        <position position="98"/>
    </location>
    <ligand>
        <name>ATP</name>
        <dbReference type="ChEBI" id="CHEBI:30616"/>
    </ligand>
</feature>
<name>A0AAJ1IAV9_9SPIO</name>
<dbReference type="NCBIfam" id="TIGR01510">
    <property type="entry name" value="coaD_prev_kdtB"/>
    <property type="match status" value="1"/>
</dbReference>
<comment type="similarity">
    <text evidence="9">Belongs to the bacterial CoaD family.</text>
</comment>
<evidence type="ECO:0000259" key="10">
    <source>
        <dbReference type="Pfam" id="PF01467"/>
    </source>
</evidence>
<protein>
    <recommendedName>
        <fullName evidence="9">Phosphopantetheine adenylyltransferase</fullName>
        <ecNumber evidence="9">2.7.7.3</ecNumber>
    </recommendedName>
    <alternativeName>
        <fullName evidence="9">Dephospho-CoA pyrophosphorylase</fullName>
    </alternativeName>
    <alternativeName>
        <fullName evidence="9">Pantetheine-phosphate adenylyltransferase</fullName>
        <shortName evidence="9">PPAT</shortName>
    </alternativeName>
</protein>
<evidence type="ECO:0000256" key="8">
    <source>
        <dbReference type="ARBA" id="ARBA00029346"/>
    </source>
</evidence>
<evidence type="ECO:0000256" key="6">
    <source>
        <dbReference type="ARBA" id="ARBA00022842"/>
    </source>
</evidence>
<feature type="binding site" evidence="9">
    <location>
        <position position="73"/>
    </location>
    <ligand>
        <name>substrate</name>
    </ligand>
</feature>
<comment type="caution">
    <text evidence="11">The sequence shown here is derived from an EMBL/GenBank/DDBJ whole genome shotgun (WGS) entry which is preliminary data.</text>
</comment>
<comment type="function">
    <text evidence="9">Reversibly transfers an adenylyl group from ATP to 4'-phosphopantetheine, yielding dephospho-CoA (dPCoA) and pyrophosphate.</text>
</comment>
<dbReference type="InterPro" id="IPR001980">
    <property type="entry name" value="PPAT"/>
</dbReference>
<dbReference type="GO" id="GO:0005737">
    <property type="term" value="C:cytoplasm"/>
    <property type="evidence" value="ECO:0007669"/>
    <property type="project" value="UniProtKB-SubCell"/>
</dbReference>
<evidence type="ECO:0000313" key="11">
    <source>
        <dbReference type="EMBL" id="MDC7225839.1"/>
    </source>
</evidence>
<dbReference type="SUPFAM" id="SSF52374">
    <property type="entry name" value="Nucleotidylyl transferase"/>
    <property type="match status" value="1"/>
</dbReference>
<comment type="cofactor">
    <cofactor evidence="9">
        <name>Mg(2+)</name>
        <dbReference type="ChEBI" id="CHEBI:18420"/>
    </cofactor>
</comment>
<keyword evidence="6 9" id="KW-0460">Magnesium</keyword>
<dbReference type="Gene3D" id="3.40.50.620">
    <property type="entry name" value="HUPs"/>
    <property type="match status" value="1"/>
</dbReference>
<comment type="catalytic activity">
    <reaction evidence="8 9">
        <text>(R)-4'-phosphopantetheine + ATP + H(+) = 3'-dephospho-CoA + diphosphate</text>
        <dbReference type="Rhea" id="RHEA:19801"/>
        <dbReference type="ChEBI" id="CHEBI:15378"/>
        <dbReference type="ChEBI" id="CHEBI:30616"/>
        <dbReference type="ChEBI" id="CHEBI:33019"/>
        <dbReference type="ChEBI" id="CHEBI:57328"/>
        <dbReference type="ChEBI" id="CHEBI:61723"/>
        <dbReference type="EC" id="2.7.7.3"/>
    </reaction>
</comment>
<dbReference type="PRINTS" id="PR01020">
    <property type="entry name" value="LPSBIOSNTHSS"/>
</dbReference>
<comment type="subunit">
    <text evidence="9">Homohexamer.</text>
</comment>
<evidence type="ECO:0000256" key="9">
    <source>
        <dbReference type="HAMAP-Rule" id="MF_00151"/>
    </source>
</evidence>
<feature type="site" description="Transition state stabilizer" evidence="9">
    <location>
        <position position="17"/>
    </location>
</feature>
<dbReference type="InterPro" id="IPR004821">
    <property type="entry name" value="Cyt_trans-like"/>
</dbReference>
<keyword evidence="2 9" id="KW-0808">Transferase</keyword>
<organism evidence="11 12">
    <name type="scientific">Candidatus Thalassospirochaeta sargassi</name>
    <dbReference type="NCBI Taxonomy" id="3119039"/>
    <lineage>
        <taxon>Bacteria</taxon>
        <taxon>Pseudomonadati</taxon>
        <taxon>Spirochaetota</taxon>
        <taxon>Spirochaetia</taxon>
        <taxon>Spirochaetales</taxon>
        <taxon>Spirochaetaceae</taxon>
        <taxon>Candidatus Thalassospirochaeta</taxon>
    </lineage>
</organism>
<evidence type="ECO:0000313" key="12">
    <source>
        <dbReference type="Proteomes" id="UP001221217"/>
    </source>
</evidence>